<evidence type="ECO:0000313" key="2">
    <source>
        <dbReference type="Proteomes" id="UP001153269"/>
    </source>
</evidence>
<reference evidence="1" key="1">
    <citation type="submission" date="2020-03" db="EMBL/GenBank/DDBJ databases">
        <authorList>
            <person name="Weist P."/>
        </authorList>
    </citation>
    <scope>NUCLEOTIDE SEQUENCE</scope>
</reference>
<dbReference type="AlphaFoldDB" id="A0A9N7YDC2"/>
<gene>
    <name evidence="1" type="ORF">PLEPLA_LOCUS10051</name>
</gene>
<keyword evidence="2" id="KW-1185">Reference proteome</keyword>
<proteinExistence type="predicted"/>
<protein>
    <submittedName>
        <fullName evidence="1">Uncharacterized protein</fullName>
    </submittedName>
</protein>
<comment type="caution">
    <text evidence="1">The sequence shown here is derived from an EMBL/GenBank/DDBJ whole genome shotgun (WGS) entry which is preliminary data.</text>
</comment>
<organism evidence="1 2">
    <name type="scientific">Pleuronectes platessa</name>
    <name type="common">European plaice</name>
    <dbReference type="NCBI Taxonomy" id="8262"/>
    <lineage>
        <taxon>Eukaryota</taxon>
        <taxon>Metazoa</taxon>
        <taxon>Chordata</taxon>
        <taxon>Craniata</taxon>
        <taxon>Vertebrata</taxon>
        <taxon>Euteleostomi</taxon>
        <taxon>Actinopterygii</taxon>
        <taxon>Neopterygii</taxon>
        <taxon>Teleostei</taxon>
        <taxon>Neoteleostei</taxon>
        <taxon>Acanthomorphata</taxon>
        <taxon>Carangaria</taxon>
        <taxon>Pleuronectiformes</taxon>
        <taxon>Pleuronectoidei</taxon>
        <taxon>Pleuronectidae</taxon>
        <taxon>Pleuronectes</taxon>
    </lineage>
</organism>
<name>A0A9N7YDC2_PLEPL</name>
<dbReference type="EMBL" id="CADEAL010000565">
    <property type="protein sequence ID" value="CAB1422162.1"/>
    <property type="molecule type" value="Genomic_DNA"/>
</dbReference>
<sequence>MLGAGGDAGLIRLVRLGLEELHGYQTGQTGAGGASWFRLVRLGPEELHGYQTGQTGAGGASWFRLVRLGLEELHGSDWSDWGWRSFMVQTGHTGDLGHSTSSH</sequence>
<evidence type="ECO:0000313" key="1">
    <source>
        <dbReference type="EMBL" id="CAB1422162.1"/>
    </source>
</evidence>
<dbReference type="Proteomes" id="UP001153269">
    <property type="component" value="Unassembled WGS sequence"/>
</dbReference>
<accession>A0A9N7YDC2</accession>